<organism evidence="1 2">
    <name type="scientific">Pseudoalteromonas luteoviolacea S4060-1</name>
    <dbReference type="NCBI Taxonomy" id="1365257"/>
    <lineage>
        <taxon>Bacteria</taxon>
        <taxon>Pseudomonadati</taxon>
        <taxon>Pseudomonadota</taxon>
        <taxon>Gammaproteobacteria</taxon>
        <taxon>Alteromonadales</taxon>
        <taxon>Pseudoalteromonadaceae</taxon>
        <taxon>Pseudoalteromonas</taxon>
    </lineage>
</organism>
<proteinExistence type="predicted"/>
<accession>A0A167M659</accession>
<evidence type="ECO:0000313" key="2">
    <source>
        <dbReference type="Proteomes" id="UP000076661"/>
    </source>
</evidence>
<reference evidence="1 2" key="1">
    <citation type="submission" date="2013-07" db="EMBL/GenBank/DDBJ databases">
        <title>Comparative Genomic and Metabolomic Analysis of Twelve Strains of Pseudoalteromonas luteoviolacea.</title>
        <authorList>
            <person name="Vynne N.G."/>
            <person name="Mansson M."/>
            <person name="Gram L."/>
        </authorList>
    </citation>
    <scope>NUCLEOTIDE SEQUENCE [LARGE SCALE GENOMIC DNA]</scope>
    <source>
        <strain evidence="1 2">S4060-1</strain>
    </source>
</reference>
<name>A0A167M659_9GAMM</name>
<evidence type="ECO:0000313" key="1">
    <source>
        <dbReference type="EMBL" id="KZN65864.1"/>
    </source>
</evidence>
<comment type="caution">
    <text evidence="1">The sequence shown here is derived from an EMBL/GenBank/DDBJ whole genome shotgun (WGS) entry which is preliminary data.</text>
</comment>
<dbReference type="RefSeq" id="WP_063371420.1">
    <property type="nucleotide sequence ID" value="NZ_AUXX01000019.1"/>
</dbReference>
<sequence length="75" mass="8213">MSISMLGVAVIAQLCYQPSEDVHAIKFERFGELGSQLSEARKEDTAVCLEVSKHAIEQLEAQKLLAAEPRALSVK</sequence>
<protein>
    <submittedName>
        <fullName evidence="1">Uncharacterized protein</fullName>
    </submittedName>
</protein>
<dbReference type="AlphaFoldDB" id="A0A167M659"/>
<gene>
    <name evidence="1" type="ORF">N478_20755</name>
</gene>
<dbReference type="EMBL" id="AUXX01000019">
    <property type="protein sequence ID" value="KZN65864.1"/>
    <property type="molecule type" value="Genomic_DNA"/>
</dbReference>
<dbReference type="PATRIC" id="fig|1365257.3.peg.2842"/>
<dbReference type="Proteomes" id="UP000076661">
    <property type="component" value="Unassembled WGS sequence"/>
</dbReference>